<name>A0A7I4YYY2_HAECO</name>
<evidence type="ECO:0000313" key="2">
    <source>
        <dbReference type="WBParaSite" id="HCON_00159620-00001"/>
    </source>
</evidence>
<dbReference type="OrthoDB" id="6272897at2759"/>
<evidence type="ECO:0000313" key="1">
    <source>
        <dbReference type="Proteomes" id="UP000025227"/>
    </source>
</evidence>
<dbReference type="Proteomes" id="UP000025227">
    <property type="component" value="Unplaced"/>
</dbReference>
<accession>A0A7I4YYY2</accession>
<keyword evidence="1" id="KW-1185">Reference proteome</keyword>
<protein>
    <submittedName>
        <fullName evidence="2">Endo/exonuclease/phosphatase domain-containing protein</fullName>
    </submittedName>
</protein>
<proteinExistence type="predicted"/>
<dbReference type="AlphaFoldDB" id="A0A7I4YYY2"/>
<dbReference type="WBParaSite" id="HCON_00159620-00001">
    <property type="protein sequence ID" value="HCON_00159620-00001"/>
    <property type="gene ID" value="HCON_00159620"/>
</dbReference>
<organism evidence="1 2">
    <name type="scientific">Haemonchus contortus</name>
    <name type="common">Barber pole worm</name>
    <dbReference type="NCBI Taxonomy" id="6289"/>
    <lineage>
        <taxon>Eukaryota</taxon>
        <taxon>Metazoa</taxon>
        <taxon>Ecdysozoa</taxon>
        <taxon>Nematoda</taxon>
        <taxon>Chromadorea</taxon>
        <taxon>Rhabditida</taxon>
        <taxon>Rhabditina</taxon>
        <taxon>Rhabditomorpha</taxon>
        <taxon>Strongyloidea</taxon>
        <taxon>Trichostrongylidae</taxon>
        <taxon>Haemonchus</taxon>
    </lineage>
</organism>
<reference evidence="2" key="1">
    <citation type="submission" date="2020-12" db="UniProtKB">
        <authorList>
            <consortium name="WormBaseParasite"/>
        </authorList>
    </citation>
    <scope>IDENTIFICATION</scope>
    <source>
        <strain evidence="2">MHco3</strain>
    </source>
</reference>
<sequence length="171" mass="19621">MPRRDFKLITGDFNATLSKMRCVLGIHSFSTNGSIRELGVRLMRKQGTRLTKFALSKKCRASLRDVRVFRGADVGSGNHLVRASIELKLKRQEKKVIVTGPFAVEKLKDSDFTASFSLELRNRFAVWRKWVLWKRGGHPSNKPSRIVFREWSVEDAESEKSNGFRKAPGRR</sequence>